<reference evidence="3 4" key="1">
    <citation type="journal article" date="2022" name="G3 (Bethesda)">
        <title>Enemy or ally: a genomic approach to elucidate the lifestyle of Phyllosticta citrichinaensis.</title>
        <authorList>
            <person name="Buijs V.A."/>
            <person name="Groenewald J.Z."/>
            <person name="Haridas S."/>
            <person name="LaButti K.M."/>
            <person name="Lipzen A."/>
            <person name="Martin F.M."/>
            <person name="Barry K."/>
            <person name="Grigoriev I.V."/>
            <person name="Crous P.W."/>
            <person name="Seidl M.F."/>
        </authorList>
    </citation>
    <scope>NUCLEOTIDE SEQUENCE [LARGE SCALE GENOMIC DNA]</scope>
    <source>
        <strain evidence="3 4">CBS 129764</strain>
    </source>
</reference>
<gene>
    <name evidence="3" type="ORF">IWX90DRAFT_296417</name>
</gene>
<evidence type="ECO:0008006" key="5">
    <source>
        <dbReference type="Google" id="ProtNLM"/>
    </source>
</evidence>
<keyword evidence="4" id="KW-1185">Reference proteome</keyword>
<proteinExistence type="predicted"/>
<evidence type="ECO:0000313" key="4">
    <source>
        <dbReference type="Proteomes" id="UP001456524"/>
    </source>
</evidence>
<evidence type="ECO:0000256" key="2">
    <source>
        <dbReference type="SAM" id="Phobius"/>
    </source>
</evidence>
<feature type="transmembrane region" description="Helical" evidence="2">
    <location>
        <begin position="28"/>
        <end position="52"/>
    </location>
</feature>
<keyword evidence="2" id="KW-0812">Transmembrane</keyword>
<dbReference type="EMBL" id="JBBWUH010000008">
    <property type="protein sequence ID" value="KAK8159290.1"/>
    <property type="molecule type" value="Genomic_DNA"/>
</dbReference>
<protein>
    <recommendedName>
        <fullName evidence="5">Secreted protein</fullName>
    </recommendedName>
</protein>
<comment type="caution">
    <text evidence="3">The sequence shown here is derived from an EMBL/GenBank/DDBJ whole genome shotgun (WGS) entry which is preliminary data.</text>
</comment>
<evidence type="ECO:0000313" key="3">
    <source>
        <dbReference type="EMBL" id="KAK8159290.1"/>
    </source>
</evidence>
<name>A0ABR1XKE1_9PEZI</name>
<accession>A0ABR1XKE1</accession>
<evidence type="ECO:0000256" key="1">
    <source>
        <dbReference type="SAM" id="MobiDB-lite"/>
    </source>
</evidence>
<keyword evidence="2" id="KW-1133">Transmembrane helix</keyword>
<feature type="region of interest" description="Disordered" evidence="1">
    <location>
        <begin position="89"/>
        <end position="124"/>
    </location>
</feature>
<sequence>MVWRFTQVAFFAFGHVSSIPRWCRRSGVMIRVTTHFLPFCPFLSTVIFTLVLHNHWHRSNRRLHGFQPHLHHRTTDTLILAPLAPESRHVRQPLPSCASPHGSTRSPPARVQWHPNFQTMSPDS</sequence>
<organism evidence="3 4">
    <name type="scientific">Phyllosticta citrichinensis</name>
    <dbReference type="NCBI Taxonomy" id="1130410"/>
    <lineage>
        <taxon>Eukaryota</taxon>
        <taxon>Fungi</taxon>
        <taxon>Dikarya</taxon>
        <taxon>Ascomycota</taxon>
        <taxon>Pezizomycotina</taxon>
        <taxon>Dothideomycetes</taxon>
        <taxon>Dothideomycetes incertae sedis</taxon>
        <taxon>Botryosphaeriales</taxon>
        <taxon>Phyllostictaceae</taxon>
        <taxon>Phyllosticta</taxon>
    </lineage>
</organism>
<dbReference type="Proteomes" id="UP001456524">
    <property type="component" value="Unassembled WGS sequence"/>
</dbReference>
<feature type="compositionally biased region" description="Polar residues" evidence="1">
    <location>
        <begin position="115"/>
        <end position="124"/>
    </location>
</feature>
<keyword evidence="2" id="KW-0472">Membrane</keyword>